<gene>
    <name evidence="1" type="ORF">CFP56_021242</name>
</gene>
<keyword evidence="2" id="KW-1185">Reference proteome</keyword>
<evidence type="ECO:0000313" key="2">
    <source>
        <dbReference type="Proteomes" id="UP000237347"/>
    </source>
</evidence>
<protein>
    <submittedName>
        <fullName evidence="1">Uncharacterized protein</fullName>
    </submittedName>
</protein>
<reference evidence="1 2" key="1">
    <citation type="journal article" date="2018" name="Sci. Data">
        <title>The draft genome sequence of cork oak.</title>
        <authorList>
            <person name="Ramos A.M."/>
            <person name="Usie A."/>
            <person name="Barbosa P."/>
            <person name="Barros P.M."/>
            <person name="Capote T."/>
            <person name="Chaves I."/>
            <person name="Simoes F."/>
            <person name="Abreu I."/>
            <person name="Carrasquinho I."/>
            <person name="Faro C."/>
            <person name="Guimaraes J.B."/>
            <person name="Mendonca D."/>
            <person name="Nobrega F."/>
            <person name="Rodrigues L."/>
            <person name="Saibo N.J.M."/>
            <person name="Varela M.C."/>
            <person name="Egas C."/>
            <person name="Matos J."/>
            <person name="Miguel C.M."/>
            <person name="Oliveira M.M."/>
            <person name="Ricardo C.P."/>
            <person name="Goncalves S."/>
        </authorList>
    </citation>
    <scope>NUCLEOTIDE SEQUENCE [LARGE SCALE GENOMIC DNA]</scope>
    <source>
        <strain evidence="2">cv. HL8</strain>
    </source>
</reference>
<sequence length="74" mass="7966">METVKSVDEKFHVSEITKSAATVTRTAAVVVAMAVVNSTYFAKRALWVSDTFNRATKAIADFGSHGTDGSKQID</sequence>
<proteinExistence type="predicted"/>
<dbReference type="Proteomes" id="UP000237347">
    <property type="component" value="Unassembled WGS sequence"/>
</dbReference>
<organism evidence="1 2">
    <name type="scientific">Quercus suber</name>
    <name type="common">Cork oak</name>
    <dbReference type="NCBI Taxonomy" id="58331"/>
    <lineage>
        <taxon>Eukaryota</taxon>
        <taxon>Viridiplantae</taxon>
        <taxon>Streptophyta</taxon>
        <taxon>Embryophyta</taxon>
        <taxon>Tracheophyta</taxon>
        <taxon>Spermatophyta</taxon>
        <taxon>Magnoliopsida</taxon>
        <taxon>eudicotyledons</taxon>
        <taxon>Gunneridae</taxon>
        <taxon>Pentapetalae</taxon>
        <taxon>rosids</taxon>
        <taxon>fabids</taxon>
        <taxon>Fagales</taxon>
        <taxon>Fagaceae</taxon>
        <taxon>Quercus</taxon>
    </lineage>
</organism>
<dbReference type="AlphaFoldDB" id="A0AAW0KFE7"/>
<evidence type="ECO:0000313" key="1">
    <source>
        <dbReference type="EMBL" id="KAK7837450.1"/>
    </source>
</evidence>
<name>A0AAW0KFE7_QUESU</name>
<accession>A0AAW0KFE7</accession>
<dbReference type="EMBL" id="PKMF04000329">
    <property type="protein sequence ID" value="KAK7837450.1"/>
    <property type="molecule type" value="Genomic_DNA"/>
</dbReference>
<comment type="caution">
    <text evidence="1">The sequence shown here is derived from an EMBL/GenBank/DDBJ whole genome shotgun (WGS) entry which is preliminary data.</text>
</comment>